<dbReference type="Proteomes" id="UP000038045">
    <property type="component" value="Unplaced"/>
</dbReference>
<dbReference type="STRING" id="131310.A0A0N4Z3K6"/>
<keyword evidence="9" id="KW-1185">Reference proteome</keyword>
<dbReference type="InterPro" id="IPR013854">
    <property type="entry name" value="TF_AP2_C"/>
</dbReference>
<feature type="region of interest" description="Disordered" evidence="7">
    <location>
        <begin position="127"/>
        <end position="152"/>
    </location>
</feature>
<keyword evidence="4" id="KW-0238">DNA-binding</keyword>
<evidence type="ECO:0000313" key="9">
    <source>
        <dbReference type="Proteomes" id="UP000038045"/>
    </source>
</evidence>
<reference evidence="10" key="1">
    <citation type="submission" date="2017-02" db="UniProtKB">
        <authorList>
            <consortium name="WormBaseParasite"/>
        </authorList>
    </citation>
    <scope>IDENTIFICATION</scope>
</reference>
<dbReference type="GO" id="GO:0005634">
    <property type="term" value="C:nucleus"/>
    <property type="evidence" value="ECO:0007669"/>
    <property type="project" value="UniProtKB-SubCell"/>
</dbReference>
<sequence>MSTTMNNDSSENILQKILSISQAIPSLRETNNTSDIENMIGCLIKKESFDNNKNGNKLNSIVENLANAPKTFLPKEGEEATRKRSLAIQELLANKKARLENTKPNTPSLNTLTNLFSSDVCNDSNTISSADTDSNDGSDISQKNASSQNDTNQGAINLTKILNTTNDVNPQEFLAKLFNKTDPSITPASTGSNSLQTSITSTPGISITDDNGVLGYPDVNVPDNIIFAKVPGRLSLLANCKKYEVSVGEIKRRLLGPECFNFSLLGALLRRAKLPQKSDELVSDLAKIGLSIARGRRRHSNLTLMSALCETEALKLAKDLGKTTKLHFPSRTIAEDAHKRFLTLSCNNNKLKEERIEKMKNAMEIFKEMSEYLLADRSPILDHETDPVLPKDIQEKFTNYSMLTHGLGVPVLLIGLQTGIDYVTSSLSLFEGADTSVAGVNLIDINNIKKDI</sequence>
<evidence type="ECO:0000256" key="5">
    <source>
        <dbReference type="ARBA" id="ARBA00023163"/>
    </source>
</evidence>
<comment type="subcellular location">
    <subcellularLocation>
        <location evidence="1">Nucleus</location>
    </subcellularLocation>
</comment>
<evidence type="ECO:0000259" key="8">
    <source>
        <dbReference type="Pfam" id="PF03299"/>
    </source>
</evidence>
<feature type="domain" description="Transcription factor AP-2 C-terminal" evidence="8">
    <location>
        <begin position="227"/>
        <end position="422"/>
    </location>
</feature>
<dbReference type="GO" id="GO:0042127">
    <property type="term" value="P:regulation of cell population proliferation"/>
    <property type="evidence" value="ECO:0007669"/>
    <property type="project" value="TreeGrafter"/>
</dbReference>
<keyword evidence="6" id="KW-0539">Nucleus</keyword>
<dbReference type="GO" id="GO:0000977">
    <property type="term" value="F:RNA polymerase II transcription regulatory region sequence-specific DNA binding"/>
    <property type="evidence" value="ECO:0007669"/>
    <property type="project" value="TreeGrafter"/>
</dbReference>
<dbReference type="PANTHER" id="PTHR10812">
    <property type="entry name" value="TRANSCRIPTION FACTOR AP-2"/>
    <property type="match status" value="1"/>
</dbReference>
<comment type="similarity">
    <text evidence="2">Belongs to the AP-2 family.</text>
</comment>
<evidence type="ECO:0000256" key="2">
    <source>
        <dbReference type="ARBA" id="ARBA00007770"/>
    </source>
</evidence>
<dbReference type="Pfam" id="PF03299">
    <property type="entry name" value="TF_AP-2"/>
    <property type="match status" value="1"/>
</dbReference>
<name>A0A0N4Z3K6_PARTI</name>
<evidence type="ECO:0000313" key="10">
    <source>
        <dbReference type="WBParaSite" id="PTRK_0000149900.1"/>
    </source>
</evidence>
<accession>A0A0N4Z3K6</accession>
<evidence type="ECO:0000256" key="7">
    <source>
        <dbReference type="SAM" id="MobiDB-lite"/>
    </source>
</evidence>
<dbReference type="GO" id="GO:0000981">
    <property type="term" value="F:DNA-binding transcription factor activity, RNA polymerase II-specific"/>
    <property type="evidence" value="ECO:0007669"/>
    <property type="project" value="TreeGrafter"/>
</dbReference>
<dbReference type="PRINTS" id="PR01748">
    <property type="entry name" value="AP2TNSCPFCT"/>
</dbReference>
<dbReference type="WBParaSite" id="PTRK_0000149900.1">
    <property type="protein sequence ID" value="PTRK_0000149900.1"/>
    <property type="gene ID" value="PTRK_0000149900"/>
</dbReference>
<evidence type="ECO:0000256" key="4">
    <source>
        <dbReference type="ARBA" id="ARBA00023125"/>
    </source>
</evidence>
<organism evidence="9 10">
    <name type="scientific">Parastrongyloides trichosuri</name>
    <name type="common">Possum-specific nematode worm</name>
    <dbReference type="NCBI Taxonomy" id="131310"/>
    <lineage>
        <taxon>Eukaryota</taxon>
        <taxon>Metazoa</taxon>
        <taxon>Ecdysozoa</taxon>
        <taxon>Nematoda</taxon>
        <taxon>Chromadorea</taxon>
        <taxon>Rhabditida</taxon>
        <taxon>Tylenchina</taxon>
        <taxon>Panagrolaimomorpha</taxon>
        <taxon>Strongyloidoidea</taxon>
        <taxon>Strongyloididae</taxon>
        <taxon>Parastrongyloides</taxon>
    </lineage>
</organism>
<proteinExistence type="inferred from homology"/>
<dbReference type="AlphaFoldDB" id="A0A0N4Z3K6"/>
<evidence type="ECO:0000256" key="6">
    <source>
        <dbReference type="ARBA" id="ARBA00023242"/>
    </source>
</evidence>
<dbReference type="InterPro" id="IPR004979">
    <property type="entry name" value="TF_AP2"/>
</dbReference>
<keyword evidence="3" id="KW-0805">Transcription regulation</keyword>
<keyword evidence="5" id="KW-0804">Transcription</keyword>
<protein>
    <submittedName>
        <fullName evidence="10">TF_AP-2 domain-containing protein</fullName>
    </submittedName>
</protein>
<evidence type="ECO:0000256" key="1">
    <source>
        <dbReference type="ARBA" id="ARBA00004123"/>
    </source>
</evidence>
<evidence type="ECO:0000256" key="3">
    <source>
        <dbReference type="ARBA" id="ARBA00023015"/>
    </source>
</evidence>
<dbReference type="PANTHER" id="PTHR10812:SF17">
    <property type="entry name" value="TRANSCRIPTION FACTOR AP-2, ISOFORM D"/>
    <property type="match status" value="1"/>
</dbReference>